<accession>A0A7X8SL81</accession>
<organism evidence="1 2">
    <name type="scientific">Flammeovirga agarivorans</name>
    <dbReference type="NCBI Taxonomy" id="2726742"/>
    <lineage>
        <taxon>Bacteria</taxon>
        <taxon>Pseudomonadati</taxon>
        <taxon>Bacteroidota</taxon>
        <taxon>Cytophagia</taxon>
        <taxon>Cytophagales</taxon>
        <taxon>Flammeovirgaceae</taxon>
        <taxon>Flammeovirga</taxon>
    </lineage>
</organism>
<evidence type="ECO:0000313" key="2">
    <source>
        <dbReference type="Proteomes" id="UP000585050"/>
    </source>
</evidence>
<dbReference type="InterPro" id="IPR011990">
    <property type="entry name" value="TPR-like_helical_dom_sf"/>
</dbReference>
<protein>
    <submittedName>
        <fullName evidence="1">SusD/RagB family nutrient-binding outer membrane lipoprotein</fullName>
    </submittedName>
</protein>
<keyword evidence="2" id="KW-1185">Reference proteome</keyword>
<dbReference type="InterPro" id="IPR041662">
    <property type="entry name" value="SusD-like_2"/>
</dbReference>
<evidence type="ECO:0000313" key="1">
    <source>
        <dbReference type="EMBL" id="NLR92291.1"/>
    </source>
</evidence>
<dbReference type="PROSITE" id="PS51257">
    <property type="entry name" value="PROKAR_LIPOPROTEIN"/>
    <property type="match status" value="1"/>
</dbReference>
<dbReference type="Gene3D" id="1.25.40.390">
    <property type="match status" value="1"/>
</dbReference>
<dbReference type="EMBL" id="JABAIL010000004">
    <property type="protein sequence ID" value="NLR92291.1"/>
    <property type="molecule type" value="Genomic_DNA"/>
</dbReference>
<dbReference type="Proteomes" id="UP000585050">
    <property type="component" value="Unassembled WGS sequence"/>
</dbReference>
<dbReference type="Pfam" id="PF12771">
    <property type="entry name" value="SusD-like_2"/>
    <property type="match status" value="1"/>
</dbReference>
<dbReference type="AlphaFoldDB" id="A0A7X8SL81"/>
<proteinExistence type="predicted"/>
<dbReference type="SUPFAM" id="SSF48452">
    <property type="entry name" value="TPR-like"/>
    <property type="match status" value="1"/>
</dbReference>
<comment type="caution">
    <text evidence="1">The sequence shown here is derived from an EMBL/GenBank/DDBJ whole genome shotgun (WGS) entry which is preliminary data.</text>
</comment>
<sequence length="540" mass="61054">MKLISAIVLSISLTSCFKDFDQLRENPNYPSKVDPESLFANVLYTSTGSFYGVQGQYFNLTAAGIWSQHFSKIQYIDEDWYEYRPSVMDEIWKRMYAGISGETNLAGLYDLELAIKAAYERKANNEEAGNEVAVRNDEALIGALKTAKAYFFISMTDAFGDIPYTEAFQTIELGYETTNFQPKYDDQEFIYKALLEELEEANALLAIGGSIDGGTDLIYRGSSTKWQKLANSLAARIYIRMSTTDPSFATEGLTALFANGERPMFESNADDAELQYLGSQPYMQPIYYNRYIDNRDDFAVSKTVVDMLKENNDNRLYIFAQPSPDSKPGVPVYVGQENGVPREESPSLNTISRIGNLFREQAAGKSFWMSYAEIQFIKAEAAYRLNVPVGDYQTFLEAGIRASFEKQYSEVAEYNAPIYPEVGVEVGQPGSDAQIVIDELKASGKDPMTQIMEQKYLALFSNGAEAFAELRRTALPRIHWVRGARQYERGLPNRFPYPFSEQTTNFENFSKAAQGIEQTVYGKKVWFAEKSPEIDYLINE</sequence>
<gene>
    <name evidence="1" type="ORF">HGP29_13805</name>
</gene>
<name>A0A7X8SL81_9BACT</name>
<keyword evidence="1" id="KW-0449">Lipoprotein</keyword>
<dbReference type="RefSeq" id="WP_168883008.1">
    <property type="nucleotide sequence ID" value="NZ_JABAIL010000004.1"/>
</dbReference>
<reference evidence="1 2" key="1">
    <citation type="submission" date="2020-04" db="EMBL/GenBank/DDBJ databases">
        <title>Flammeovirga sp. SR4, a novel species isolated from seawater.</title>
        <authorList>
            <person name="Wang X."/>
        </authorList>
    </citation>
    <scope>NUCLEOTIDE SEQUENCE [LARGE SCALE GENOMIC DNA]</scope>
    <source>
        <strain evidence="1 2">SR4</strain>
    </source>
</reference>